<gene>
    <name evidence="1" type="ORF">CVT24_001683</name>
</gene>
<dbReference type="PANTHER" id="PTHR13211:SF0">
    <property type="entry name" value="TELOMERASE CAJAL BODY PROTEIN 1"/>
    <property type="match status" value="1"/>
</dbReference>
<evidence type="ECO:0008006" key="3">
    <source>
        <dbReference type="Google" id="ProtNLM"/>
    </source>
</evidence>
<keyword evidence="2" id="KW-1185">Reference proteome</keyword>
<name>A0A409YFN2_9AGAR</name>
<dbReference type="InterPro" id="IPR051150">
    <property type="entry name" value="SWT21/TCAB1_mRNA_Telomere"/>
</dbReference>
<dbReference type="InterPro" id="IPR015943">
    <property type="entry name" value="WD40/YVTN_repeat-like_dom_sf"/>
</dbReference>
<accession>A0A409YFN2</accession>
<dbReference type="SMART" id="SM00320">
    <property type="entry name" value="WD40"/>
    <property type="match status" value="2"/>
</dbReference>
<dbReference type="PANTHER" id="PTHR13211">
    <property type="entry name" value="TELOMERASE CAJAL BODY PROTEIN 1"/>
    <property type="match status" value="1"/>
</dbReference>
<dbReference type="AlphaFoldDB" id="A0A409YFN2"/>
<dbReference type="Gene3D" id="2.130.10.10">
    <property type="entry name" value="YVTN repeat-like/Quinoprotein amine dehydrogenase"/>
    <property type="match status" value="1"/>
</dbReference>
<sequence>MSVITENTTGEYPTWIPVQFNLKTSPALSAKHVLNPDLELEESNNFGLQMVLPSYVIVKTTPSAPFIRTFQVPRRPSPILDFLWYPTASPYDPATFCFVASVRECPVKLLDATDGRLRASYSIVDHRERQVAPHSLAFNLTAQRLYCGFENAIEIFDVSRPGEGVRQNTTPSKKSKDGLKGIISALAFSPSYNGGESFYAAGTFSPNGSNIAMFSDEREEPLFLLGGGPYAGVTQLQFNPMRPHILYAAYRGQGTGQIYSWDVRLDMGQPCNIYQVPSSPSIKPTNQKFRFDIDAAGQFLSVGDQAGRVSVFNLNDSEDAVRHESGSLTGHLSPELQFQAHDDAVGSVSIHPSQPIFATASGSRHFLSYDGNSDSSDAEDNPRQCPIVKDSSIKVWDFSDTKLMQ</sequence>
<reference evidence="1 2" key="1">
    <citation type="journal article" date="2018" name="Evol. Lett.">
        <title>Horizontal gene cluster transfer increased hallucinogenic mushroom diversity.</title>
        <authorList>
            <person name="Reynolds H.T."/>
            <person name="Vijayakumar V."/>
            <person name="Gluck-Thaler E."/>
            <person name="Korotkin H.B."/>
            <person name="Matheny P.B."/>
            <person name="Slot J.C."/>
        </authorList>
    </citation>
    <scope>NUCLEOTIDE SEQUENCE [LARGE SCALE GENOMIC DNA]</scope>
    <source>
        <strain evidence="1 2">2629</strain>
    </source>
</reference>
<evidence type="ECO:0000313" key="1">
    <source>
        <dbReference type="EMBL" id="PPR01819.1"/>
    </source>
</evidence>
<dbReference type="OrthoDB" id="239865at2759"/>
<dbReference type="SUPFAM" id="SSF50978">
    <property type="entry name" value="WD40 repeat-like"/>
    <property type="match status" value="1"/>
</dbReference>
<dbReference type="EMBL" id="NHTK01001213">
    <property type="protein sequence ID" value="PPR01819.1"/>
    <property type="molecule type" value="Genomic_DNA"/>
</dbReference>
<proteinExistence type="predicted"/>
<comment type="caution">
    <text evidence="1">The sequence shown here is derived from an EMBL/GenBank/DDBJ whole genome shotgun (WGS) entry which is preliminary data.</text>
</comment>
<dbReference type="FunCoup" id="A0A409YFN2">
    <property type="interactions" value="463"/>
</dbReference>
<dbReference type="Proteomes" id="UP000284842">
    <property type="component" value="Unassembled WGS sequence"/>
</dbReference>
<protein>
    <recommendedName>
        <fullName evidence="3">Telomerase Cajal body protein 1</fullName>
    </recommendedName>
</protein>
<organism evidence="1 2">
    <name type="scientific">Panaeolus cyanescens</name>
    <dbReference type="NCBI Taxonomy" id="181874"/>
    <lineage>
        <taxon>Eukaryota</taxon>
        <taxon>Fungi</taxon>
        <taxon>Dikarya</taxon>
        <taxon>Basidiomycota</taxon>
        <taxon>Agaricomycotina</taxon>
        <taxon>Agaricomycetes</taxon>
        <taxon>Agaricomycetidae</taxon>
        <taxon>Agaricales</taxon>
        <taxon>Agaricineae</taxon>
        <taxon>Galeropsidaceae</taxon>
        <taxon>Panaeolus</taxon>
    </lineage>
</organism>
<evidence type="ECO:0000313" key="2">
    <source>
        <dbReference type="Proteomes" id="UP000284842"/>
    </source>
</evidence>
<dbReference type="InterPro" id="IPR001680">
    <property type="entry name" value="WD40_rpt"/>
</dbReference>
<dbReference type="InterPro" id="IPR036322">
    <property type="entry name" value="WD40_repeat_dom_sf"/>
</dbReference>
<dbReference type="STRING" id="181874.A0A409YFN2"/>
<dbReference type="InParanoid" id="A0A409YFN2"/>